<dbReference type="AlphaFoldDB" id="A0A263BXL5"/>
<keyword evidence="1" id="KW-1133">Transmembrane helix</keyword>
<gene>
    <name evidence="2" type="ORF">CIB95_00255</name>
</gene>
<keyword evidence="1" id="KW-0472">Membrane</keyword>
<proteinExistence type="predicted"/>
<reference evidence="2 3" key="2">
    <citation type="submission" date="2017-09" db="EMBL/GenBank/DDBJ databases">
        <title>Bacillus patelloidae sp. nov., isolated from the intestinal tract of a marine limpet.</title>
        <authorList>
            <person name="Liu R."/>
            <person name="Dong C."/>
            <person name="Shao Z."/>
        </authorList>
    </citation>
    <scope>NUCLEOTIDE SEQUENCE [LARGE SCALE GENOMIC DNA]</scope>
    <source>
        <strain evidence="2 3">SA5d-4</strain>
    </source>
</reference>
<feature type="transmembrane region" description="Helical" evidence="1">
    <location>
        <begin position="6"/>
        <end position="23"/>
    </location>
</feature>
<name>A0A263BXL5_9BACI</name>
<keyword evidence="1" id="KW-0812">Transmembrane</keyword>
<dbReference type="Gene3D" id="3.40.390.10">
    <property type="entry name" value="Collagenase (Catalytic Domain)"/>
    <property type="match status" value="1"/>
</dbReference>
<evidence type="ECO:0008006" key="4">
    <source>
        <dbReference type="Google" id="ProtNLM"/>
    </source>
</evidence>
<comment type="caution">
    <text evidence="2">The sequence shown here is derived from an EMBL/GenBank/DDBJ whole genome shotgun (WGS) entry which is preliminary data.</text>
</comment>
<reference evidence="3" key="1">
    <citation type="submission" date="2017-08" db="EMBL/GenBank/DDBJ databases">
        <authorList>
            <person name="Huang Z."/>
        </authorList>
    </citation>
    <scope>NUCLEOTIDE SEQUENCE [LARGE SCALE GENOMIC DNA]</scope>
    <source>
        <strain evidence="3">SA5d-4</strain>
    </source>
</reference>
<protein>
    <recommendedName>
        <fullName evidence="4">Peptidase M10 metallopeptidase domain-containing protein</fullName>
    </recommendedName>
</protein>
<accession>A0A263BXL5</accession>
<dbReference type="SUPFAM" id="SSF55486">
    <property type="entry name" value="Metalloproteases ('zincins'), catalytic domain"/>
    <property type="match status" value="1"/>
</dbReference>
<evidence type="ECO:0000313" key="3">
    <source>
        <dbReference type="Proteomes" id="UP000217083"/>
    </source>
</evidence>
<dbReference type="GO" id="GO:0008237">
    <property type="term" value="F:metallopeptidase activity"/>
    <property type="evidence" value="ECO:0007669"/>
    <property type="project" value="InterPro"/>
</dbReference>
<organism evidence="2 3">
    <name type="scientific">Lottiidibacillus patelloidae</name>
    <dbReference type="NCBI Taxonomy" id="2670334"/>
    <lineage>
        <taxon>Bacteria</taxon>
        <taxon>Bacillati</taxon>
        <taxon>Bacillota</taxon>
        <taxon>Bacilli</taxon>
        <taxon>Bacillales</taxon>
        <taxon>Bacillaceae</taxon>
        <taxon>Lottiidibacillus</taxon>
    </lineage>
</organism>
<dbReference type="Proteomes" id="UP000217083">
    <property type="component" value="Unassembled WGS sequence"/>
</dbReference>
<sequence>MHIFKVIINSLVFTMVIVFMFHTSKTTATTFPEDRNGLGTHTAWYDSSIAAYGYTYHFDAARTYWNYNSSKVHISKNTGSHKKYQDRYYVANSEVKDLIGLAAYYQYTWFSSENVGSNDYWDYCEIVIYENNMRASSNYSSNAVKMNIAHEIGHTLKMGHAPMYYGANYYDSVMNKGFYPIYSSTTDYDRQELYFKWGY</sequence>
<dbReference type="InterPro" id="IPR024079">
    <property type="entry name" value="MetalloPept_cat_dom_sf"/>
</dbReference>
<dbReference type="EMBL" id="NPIA01000001">
    <property type="protein sequence ID" value="OZM58047.1"/>
    <property type="molecule type" value="Genomic_DNA"/>
</dbReference>
<keyword evidence="3" id="KW-1185">Reference proteome</keyword>
<evidence type="ECO:0000256" key="1">
    <source>
        <dbReference type="SAM" id="Phobius"/>
    </source>
</evidence>
<evidence type="ECO:0000313" key="2">
    <source>
        <dbReference type="EMBL" id="OZM58047.1"/>
    </source>
</evidence>